<dbReference type="GO" id="GO:0019901">
    <property type="term" value="F:protein kinase binding"/>
    <property type="evidence" value="ECO:0007669"/>
    <property type="project" value="UniProtKB-UniRule"/>
</dbReference>
<dbReference type="PIRSF" id="PIRSF027110">
    <property type="entry name" value="PREG"/>
    <property type="match status" value="1"/>
</dbReference>
<dbReference type="InParanoid" id="C5KJG8"/>
<name>C5KJG8_PERM5</name>
<keyword evidence="4" id="KW-1185">Reference proteome</keyword>
<dbReference type="GO" id="GO:0051301">
    <property type="term" value="P:cell division"/>
    <property type="evidence" value="ECO:0007669"/>
    <property type="project" value="UniProtKB-UniRule"/>
</dbReference>
<sequence length="161" mass="18298">MPEKLIRSRFHSVVIPNISVADYLIRLSKFFHCSGECFVIALVYLDRAVKEAASVAACDVAAPSIEDQSSIFNITRLNVHRLLLTALTLAAKYYDDCYYANKRYAEIGGVCTRELNSLEAYFLDMIHYRLYVAPEEYIAYKEEVENVSKPLYAATCFVGEK</sequence>
<dbReference type="SUPFAM" id="SSF47954">
    <property type="entry name" value="Cyclin-like"/>
    <property type="match status" value="1"/>
</dbReference>
<keyword evidence="1 2" id="KW-0195">Cyclin</keyword>
<dbReference type="Gene3D" id="1.10.472.10">
    <property type="entry name" value="Cyclin-like"/>
    <property type="match status" value="1"/>
</dbReference>
<accession>C5KJG8</accession>
<dbReference type="OMA" id="YENCSPC"/>
<dbReference type="GeneID" id="9046119"/>
<dbReference type="InterPro" id="IPR036915">
    <property type="entry name" value="Cyclin-like_sf"/>
</dbReference>
<dbReference type="InterPro" id="IPR013922">
    <property type="entry name" value="Cyclin_PHO80-like"/>
</dbReference>
<evidence type="ECO:0000313" key="3">
    <source>
        <dbReference type="EMBL" id="EER15302.1"/>
    </source>
</evidence>
<dbReference type="PANTHER" id="PTHR15615:SF108">
    <property type="entry name" value="PROTEIN CNPPD1"/>
    <property type="match status" value="1"/>
</dbReference>
<dbReference type="Pfam" id="PF08613">
    <property type="entry name" value="Cyclin"/>
    <property type="match status" value="1"/>
</dbReference>
<evidence type="ECO:0000313" key="4">
    <source>
        <dbReference type="Proteomes" id="UP000007800"/>
    </source>
</evidence>
<gene>
    <name evidence="3" type="ORF">Pmar_PMAR001351</name>
</gene>
<dbReference type="RefSeq" id="XP_002783506.1">
    <property type="nucleotide sequence ID" value="XM_002783460.1"/>
</dbReference>
<evidence type="ECO:0000256" key="1">
    <source>
        <dbReference type="ARBA" id="ARBA00023127"/>
    </source>
</evidence>
<dbReference type="PANTHER" id="PTHR15615">
    <property type="match status" value="1"/>
</dbReference>
<protein>
    <recommendedName>
        <fullName evidence="2">Cyclin</fullName>
    </recommendedName>
</protein>
<reference evidence="3 4" key="1">
    <citation type="submission" date="2008-07" db="EMBL/GenBank/DDBJ databases">
        <authorList>
            <person name="El-Sayed N."/>
            <person name="Caler E."/>
            <person name="Inman J."/>
            <person name="Amedeo P."/>
            <person name="Hass B."/>
            <person name="Wortman J."/>
        </authorList>
    </citation>
    <scope>NUCLEOTIDE SEQUENCE [LARGE SCALE GENOMIC DNA]</scope>
    <source>
        <strain evidence="4">ATCC 50983 / TXsc</strain>
    </source>
</reference>
<comment type="similarity">
    <text evidence="2">Belongs to the cyclin family.</text>
</comment>
<dbReference type="OrthoDB" id="337735at2759"/>
<dbReference type="EMBL" id="GG673606">
    <property type="protein sequence ID" value="EER15302.1"/>
    <property type="molecule type" value="Genomic_DNA"/>
</dbReference>
<dbReference type="AlphaFoldDB" id="C5KJG8"/>
<dbReference type="InterPro" id="IPR012389">
    <property type="entry name" value="Cyclin_P/U"/>
</dbReference>
<organism evidence="4">
    <name type="scientific">Perkinsus marinus (strain ATCC 50983 / TXsc)</name>
    <dbReference type="NCBI Taxonomy" id="423536"/>
    <lineage>
        <taxon>Eukaryota</taxon>
        <taxon>Sar</taxon>
        <taxon>Alveolata</taxon>
        <taxon>Perkinsozoa</taxon>
        <taxon>Perkinsea</taxon>
        <taxon>Perkinsida</taxon>
        <taxon>Perkinsidae</taxon>
        <taxon>Perkinsus</taxon>
    </lineage>
</organism>
<dbReference type="Proteomes" id="UP000007800">
    <property type="component" value="Unassembled WGS sequence"/>
</dbReference>
<proteinExistence type="inferred from homology"/>
<evidence type="ECO:0000256" key="2">
    <source>
        <dbReference type="PIRNR" id="PIRNR027110"/>
    </source>
</evidence>